<evidence type="ECO:0000313" key="6">
    <source>
        <dbReference type="EMBL" id="CAA0098102.1"/>
    </source>
</evidence>
<dbReference type="AlphaFoldDB" id="A0A5S9P3Z0"/>
<evidence type="ECO:0000256" key="3">
    <source>
        <dbReference type="PROSITE-ProRule" id="PRU01091"/>
    </source>
</evidence>
<dbReference type="Gene3D" id="3.40.50.2300">
    <property type="match status" value="1"/>
</dbReference>
<evidence type="ECO:0000313" key="7">
    <source>
        <dbReference type="Proteomes" id="UP000430146"/>
    </source>
</evidence>
<feature type="domain" description="OmpR/PhoB-type" evidence="5">
    <location>
        <begin position="125"/>
        <end position="218"/>
    </location>
</feature>
<feature type="DNA-binding region" description="OmpR/PhoB-type" evidence="3">
    <location>
        <begin position="125"/>
        <end position="218"/>
    </location>
</feature>
<dbReference type="GO" id="GO:0000976">
    <property type="term" value="F:transcription cis-regulatory region binding"/>
    <property type="evidence" value="ECO:0007669"/>
    <property type="project" value="TreeGrafter"/>
</dbReference>
<dbReference type="PROSITE" id="PS51755">
    <property type="entry name" value="OMPR_PHOB"/>
    <property type="match status" value="1"/>
</dbReference>
<accession>A0A5S9P3Z0</accession>
<feature type="domain" description="Response regulatory" evidence="4">
    <location>
        <begin position="3"/>
        <end position="117"/>
    </location>
</feature>
<dbReference type="GO" id="GO:0005829">
    <property type="term" value="C:cytosol"/>
    <property type="evidence" value="ECO:0007669"/>
    <property type="project" value="TreeGrafter"/>
</dbReference>
<dbReference type="GO" id="GO:0000156">
    <property type="term" value="F:phosphorelay response regulator activity"/>
    <property type="evidence" value="ECO:0007669"/>
    <property type="project" value="TreeGrafter"/>
</dbReference>
<keyword evidence="7" id="KW-1185">Reference proteome</keyword>
<dbReference type="RefSeq" id="WP_159229398.1">
    <property type="nucleotide sequence ID" value="NZ_CACSIP010000006.1"/>
</dbReference>
<keyword evidence="1 3" id="KW-0238">DNA-binding</keyword>
<dbReference type="InterPro" id="IPR001789">
    <property type="entry name" value="Sig_transdc_resp-reg_receiver"/>
</dbReference>
<dbReference type="Pfam" id="PF00072">
    <property type="entry name" value="Response_reg"/>
    <property type="match status" value="1"/>
</dbReference>
<evidence type="ECO:0000259" key="4">
    <source>
        <dbReference type="PROSITE" id="PS50110"/>
    </source>
</evidence>
<dbReference type="OrthoDB" id="5242569at2"/>
<dbReference type="SMART" id="SM00862">
    <property type="entry name" value="Trans_reg_C"/>
    <property type="match status" value="1"/>
</dbReference>
<dbReference type="GO" id="GO:0006355">
    <property type="term" value="P:regulation of DNA-templated transcription"/>
    <property type="evidence" value="ECO:0007669"/>
    <property type="project" value="InterPro"/>
</dbReference>
<dbReference type="PROSITE" id="PS50110">
    <property type="entry name" value="RESPONSE_REGULATORY"/>
    <property type="match status" value="1"/>
</dbReference>
<organism evidence="6 7">
    <name type="scientific">Mycolicibacterium vanbaalenii</name>
    <name type="common">Mycobacterium vanbaalenii</name>
    <dbReference type="NCBI Taxonomy" id="110539"/>
    <lineage>
        <taxon>Bacteria</taxon>
        <taxon>Bacillati</taxon>
        <taxon>Actinomycetota</taxon>
        <taxon>Actinomycetes</taxon>
        <taxon>Mycobacteriales</taxon>
        <taxon>Mycobacteriaceae</taxon>
        <taxon>Mycolicibacterium</taxon>
    </lineage>
</organism>
<sequence length="219" mass="24374">MATILIAESDPRVLSVIRKGLVAQGFSVRVATEGRTAYTDARSGSFDLMVLAADLPGRSGFEIVRRLRAEGRSLPVVMLTSRTDVAATAATLHAGADAYVGKPFRLEELLSQVRRRLAPPRSVDHPMLTFGDLRLDLKTRRAQIGDYVVDLSVRECALAEMFLRHPGEVLTRERIRRQVWGADNARSNVVDVYIRYLRGKLGPDWFVALRGIGYRLKVA</sequence>
<dbReference type="CDD" id="cd00383">
    <property type="entry name" value="trans_reg_C"/>
    <property type="match status" value="1"/>
</dbReference>
<dbReference type="SUPFAM" id="SSF52172">
    <property type="entry name" value="CheY-like"/>
    <property type="match status" value="1"/>
</dbReference>
<protein>
    <submittedName>
        <fullName evidence="6">Transcriptional activator protein CopR</fullName>
    </submittedName>
</protein>
<dbReference type="InterPro" id="IPR039420">
    <property type="entry name" value="WalR-like"/>
</dbReference>
<evidence type="ECO:0000259" key="5">
    <source>
        <dbReference type="PROSITE" id="PS51755"/>
    </source>
</evidence>
<dbReference type="PANTHER" id="PTHR48111">
    <property type="entry name" value="REGULATOR OF RPOS"/>
    <property type="match status" value="1"/>
</dbReference>
<evidence type="ECO:0000256" key="1">
    <source>
        <dbReference type="ARBA" id="ARBA00023125"/>
    </source>
</evidence>
<name>A0A5S9P3Z0_MYCVN</name>
<dbReference type="Pfam" id="PF00486">
    <property type="entry name" value="Trans_reg_C"/>
    <property type="match status" value="1"/>
</dbReference>
<dbReference type="EMBL" id="CACSIP010000006">
    <property type="protein sequence ID" value="CAA0098102.1"/>
    <property type="molecule type" value="Genomic_DNA"/>
</dbReference>
<dbReference type="GO" id="GO:0032993">
    <property type="term" value="C:protein-DNA complex"/>
    <property type="evidence" value="ECO:0007669"/>
    <property type="project" value="TreeGrafter"/>
</dbReference>
<evidence type="ECO:0000256" key="2">
    <source>
        <dbReference type="PROSITE-ProRule" id="PRU00169"/>
    </source>
</evidence>
<dbReference type="PANTHER" id="PTHR48111:SF38">
    <property type="entry name" value="TWO-COMPONENT RESPONSE REGULATOR"/>
    <property type="match status" value="1"/>
</dbReference>
<dbReference type="InterPro" id="IPR036388">
    <property type="entry name" value="WH-like_DNA-bd_sf"/>
</dbReference>
<dbReference type="SMART" id="SM00448">
    <property type="entry name" value="REC"/>
    <property type="match status" value="1"/>
</dbReference>
<reference evidence="6 7" key="1">
    <citation type="submission" date="2019-11" db="EMBL/GenBank/DDBJ databases">
        <authorList>
            <person name="Holert J."/>
        </authorList>
    </citation>
    <scope>NUCLEOTIDE SEQUENCE [LARGE SCALE GENOMIC DNA]</scope>
    <source>
        <strain evidence="6">BC8_1</strain>
    </source>
</reference>
<dbReference type="InterPro" id="IPR001867">
    <property type="entry name" value="OmpR/PhoB-type_DNA-bd"/>
</dbReference>
<dbReference type="InterPro" id="IPR011006">
    <property type="entry name" value="CheY-like_superfamily"/>
</dbReference>
<proteinExistence type="predicted"/>
<gene>
    <name evidence="6" type="primary">copR</name>
    <name evidence="6" type="ORF">AELLOGFF_03072</name>
</gene>
<dbReference type="Proteomes" id="UP000430146">
    <property type="component" value="Unassembled WGS sequence"/>
</dbReference>
<comment type="caution">
    <text evidence="2">Lacks conserved residue(s) required for the propagation of feature annotation.</text>
</comment>
<dbReference type="Gene3D" id="1.10.10.10">
    <property type="entry name" value="Winged helix-like DNA-binding domain superfamily/Winged helix DNA-binding domain"/>
    <property type="match status" value="1"/>
</dbReference>